<dbReference type="Proteomes" id="UP000003947">
    <property type="component" value="Unassembled WGS sequence"/>
</dbReference>
<proteinExistence type="predicted"/>
<accession>I4YMQ3</accession>
<dbReference type="PATRIC" id="fig|864069.3.peg.6397"/>
<reference evidence="1 2" key="1">
    <citation type="submission" date="2012-02" db="EMBL/GenBank/DDBJ databases">
        <title>Improved High-Quality Draft sequence of Microvirga sp. WSM3557.</title>
        <authorList>
            <consortium name="US DOE Joint Genome Institute"/>
            <person name="Lucas S."/>
            <person name="Han J."/>
            <person name="Lapidus A."/>
            <person name="Cheng J.-F."/>
            <person name="Goodwin L."/>
            <person name="Pitluck S."/>
            <person name="Peters L."/>
            <person name="Zhang X."/>
            <person name="Detter J.C."/>
            <person name="Han C."/>
            <person name="Tapia R."/>
            <person name="Land M."/>
            <person name="Hauser L."/>
            <person name="Kyrpides N."/>
            <person name="Ivanova N."/>
            <person name="Pagani I."/>
            <person name="Brau L."/>
            <person name="Yates R."/>
            <person name="O'Hara G."/>
            <person name="Rui T."/>
            <person name="Howieson J."/>
            <person name="Reeve W."/>
            <person name="Woyke T."/>
        </authorList>
    </citation>
    <scope>NUCLEOTIDE SEQUENCE [LARGE SCALE GENOMIC DNA]</scope>
    <source>
        <strain evidence="1 2">WSM3557</strain>
    </source>
</reference>
<sequence>MMVQHAFKVGQVVRPRPTCRNLPNDLFQVLRLLPSTAGGVPLYCIKSPADMIERVVEQGEIEAAPG</sequence>
<gene>
    <name evidence="1" type="ORF">MicloDRAFT_00059670</name>
</gene>
<dbReference type="EMBL" id="JH660647">
    <property type="protein sequence ID" value="EIM25245.1"/>
    <property type="molecule type" value="Genomic_DNA"/>
</dbReference>
<organism evidence="1 2">
    <name type="scientific">Microvirga lotononidis</name>
    <dbReference type="NCBI Taxonomy" id="864069"/>
    <lineage>
        <taxon>Bacteria</taxon>
        <taxon>Pseudomonadati</taxon>
        <taxon>Pseudomonadota</taxon>
        <taxon>Alphaproteobacteria</taxon>
        <taxon>Hyphomicrobiales</taxon>
        <taxon>Methylobacteriaceae</taxon>
        <taxon>Microvirga</taxon>
    </lineage>
</organism>
<evidence type="ECO:0000313" key="1">
    <source>
        <dbReference type="EMBL" id="EIM25245.1"/>
    </source>
</evidence>
<dbReference type="STRING" id="864069.MicloDRAFT_00059670"/>
<evidence type="ECO:0000313" key="2">
    <source>
        <dbReference type="Proteomes" id="UP000003947"/>
    </source>
</evidence>
<dbReference type="RefSeq" id="WP_009493573.1">
    <property type="nucleotide sequence ID" value="NZ_CP141048.1"/>
</dbReference>
<name>I4YMQ3_9HYPH</name>
<dbReference type="OrthoDB" id="8020021at2"/>
<protein>
    <submittedName>
        <fullName evidence="1">Uncharacterized protein</fullName>
    </submittedName>
</protein>
<keyword evidence="2" id="KW-1185">Reference proteome</keyword>
<dbReference type="AlphaFoldDB" id="I4YMQ3"/>
<dbReference type="HOGENOM" id="CLU_201822_0_0_5"/>